<evidence type="ECO:0000256" key="2">
    <source>
        <dbReference type="ARBA" id="ARBA00022475"/>
    </source>
</evidence>
<dbReference type="PRINTS" id="PR00237">
    <property type="entry name" value="GPCRRHODOPSN"/>
</dbReference>
<dbReference type="InterPro" id="IPR000276">
    <property type="entry name" value="GPCR_Rhodpsn"/>
</dbReference>
<dbReference type="PROSITE" id="PS50262">
    <property type="entry name" value="G_PROTEIN_RECEP_F1_2"/>
    <property type="match status" value="1"/>
</dbReference>
<comment type="subcellular location">
    <subcellularLocation>
        <location evidence="1">Cell membrane</location>
        <topology evidence="1">Multi-pass membrane protein</topology>
    </subcellularLocation>
</comment>
<keyword evidence="13" id="KW-1185">Reference proteome</keyword>
<name>H2YHK7_CIOSA</name>
<dbReference type="PANTHER" id="PTHR24229">
    <property type="entry name" value="NEUROPEPTIDES RECEPTOR"/>
    <property type="match status" value="1"/>
</dbReference>
<evidence type="ECO:0000256" key="7">
    <source>
        <dbReference type="ARBA" id="ARBA00023170"/>
    </source>
</evidence>
<reference evidence="12" key="3">
    <citation type="submission" date="2025-09" db="UniProtKB">
        <authorList>
            <consortium name="Ensembl"/>
        </authorList>
    </citation>
    <scope>IDENTIFICATION</scope>
</reference>
<dbReference type="Gene3D" id="1.20.1070.10">
    <property type="entry name" value="Rhodopsin 7-helix transmembrane proteins"/>
    <property type="match status" value="1"/>
</dbReference>
<dbReference type="OMA" id="RIYQYQG"/>
<evidence type="ECO:0000313" key="13">
    <source>
        <dbReference type="Proteomes" id="UP000007875"/>
    </source>
</evidence>
<proteinExistence type="inferred from homology"/>
<dbReference type="Pfam" id="PF00001">
    <property type="entry name" value="7tm_1"/>
    <property type="match status" value="1"/>
</dbReference>
<organism evidence="12 13">
    <name type="scientific">Ciona savignyi</name>
    <name type="common">Pacific transparent sea squirt</name>
    <dbReference type="NCBI Taxonomy" id="51511"/>
    <lineage>
        <taxon>Eukaryota</taxon>
        <taxon>Metazoa</taxon>
        <taxon>Chordata</taxon>
        <taxon>Tunicata</taxon>
        <taxon>Ascidiacea</taxon>
        <taxon>Phlebobranchia</taxon>
        <taxon>Cionidae</taxon>
        <taxon>Ciona</taxon>
    </lineage>
</organism>
<dbReference type="AlphaFoldDB" id="H2YHK7"/>
<dbReference type="HOGENOM" id="CLU_1708243_0_0_1"/>
<protein>
    <recommendedName>
        <fullName evidence="11">G-protein coupled receptors family 1 profile domain-containing protein</fullName>
    </recommendedName>
</protein>
<feature type="transmembrane region" description="Helical" evidence="10">
    <location>
        <begin position="103"/>
        <end position="124"/>
    </location>
</feature>
<keyword evidence="5 9" id="KW-0297">G-protein coupled receptor</keyword>
<dbReference type="GO" id="GO:0042923">
    <property type="term" value="F:neuropeptide binding"/>
    <property type="evidence" value="ECO:0007669"/>
    <property type="project" value="TreeGrafter"/>
</dbReference>
<keyword evidence="6 10" id="KW-0472">Membrane</keyword>
<keyword evidence="3 9" id="KW-0812">Transmembrane</keyword>
<sequence>MANALVIYIIVILSEYKKTVTNVYVVQLAIADFMFLFILPFEASTKLNGAWVYGTAWCKITESIRMLNYYTSILFLTMMSVDRYMAINHAMSSKVAKFRSRRAVTIISAVIWVIGFFSIIFILVKAKVQNCDCRIEFEEEVATDYSYSDDYDDD</sequence>
<evidence type="ECO:0000256" key="9">
    <source>
        <dbReference type="RuleBase" id="RU000688"/>
    </source>
</evidence>
<evidence type="ECO:0000259" key="11">
    <source>
        <dbReference type="PROSITE" id="PS50262"/>
    </source>
</evidence>
<reference evidence="13" key="1">
    <citation type="submission" date="2003-08" db="EMBL/GenBank/DDBJ databases">
        <authorList>
            <person name="Birren B."/>
            <person name="Nusbaum C."/>
            <person name="Abebe A."/>
            <person name="Abouelleil A."/>
            <person name="Adekoya E."/>
            <person name="Ait-zahra M."/>
            <person name="Allen N."/>
            <person name="Allen T."/>
            <person name="An P."/>
            <person name="Anderson M."/>
            <person name="Anderson S."/>
            <person name="Arachchi H."/>
            <person name="Armbruster J."/>
            <person name="Bachantsang P."/>
            <person name="Baldwin J."/>
            <person name="Barry A."/>
            <person name="Bayul T."/>
            <person name="Blitshsteyn B."/>
            <person name="Bloom T."/>
            <person name="Blye J."/>
            <person name="Boguslavskiy L."/>
            <person name="Borowsky M."/>
            <person name="Boukhgalter B."/>
            <person name="Brunache A."/>
            <person name="Butler J."/>
            <person name="Calixte N."/>
            <person name="Calvo S."/>
            <person name="Camarata J."/>
            <person name="Campo K."/>
            <person name="Chang J."/>
            <person name="Cheshatsang Y."/>
            <person name="Citroen M."/>
            <person name="Collymore A."/>
            <person name="Considine T."/>
            <person name="Cook A."/>
            <person name="Cooke P."/>
            <person name="Corum B."/>
            <person name="Cuomo C."/>
            <person name="David R."/>
            <person name="Dawoe T."/>
            <person name="Degray S."/>
            <person name="Dodge S."/>
            <person name="Dooley K."/>
            <person name="Dorje P."/>
            <person name="Dorjee K."/>
            <person name="Dorris L."/>
            <person name="Duffey N."/>
            <person name="Dupes A."/>
            <person name="Elkins T."/>
            <person name="Engels R."/>
            <person name="Erickson J."/>
            <person name="Farina A."/>
            <person name="Faro S."/>
            <person name="Ferreira P."/>
            <person name="Fischer H."/>
            <person name="Fitzgerald M."/>
            <person name="Foley K."/>
            <person name="Gage D."/>
            <person name="Galagan J."/>
            <person name="Gearin G."/>
            <person name="Gnerre S."/>
            <person name="Gnirke A."/>
            <person name="Goyette A."/>
            <person name="Graham J."/>
            <person name="Grandbois E."/>
            <person name="Gyaltsen K."/>
            <person name="Hafez N."/>
            <person name="Hagopian D."/>
            <person name="Hagos B."/>
            <person name="Hall J."/>
            <person name="Hatcher B."/>
            <person name="Heller A."/>
            <person name="Higgins H."/>
            <person name="Honan T."/>
            <person name="Horn A."/>
            <person name="Houde N."/>
            <person name="Hughes L."/>
            <person name="Hulme W."/>
            <person name="Husby E."/>
            <person name="Iliev I."/>
            <person name="Jaffe D."/>
            <person name="Jones C."/>
            <person name="Kamal M."/>
            <person name="Kamat A."/>
            <person name="Kamvysselis M."/>
            <person name="Karlsson E."/>
            <person name="Kells C."/>
            <person name="Kieu A."/>
            <person name="Kisner P."/>
            <person name="Kodira C."/>
            <person name="Kulbokas E."/>
            <person name="Labutti K."/>
            <person name="Lama D."/>
            <person name="Landers T."/>
            <person name="Leger J."/>
            <person name="Levine S."/>
            <person name="Lewis D."/>
            <person name="Lewis T."/>
            <person name="Lindblad-toh K."/>
            <person name="Liu X."/>
            <person name="Lokyitsang T."/>
            <person name="Lokyitsang Y."/>
            <person name="Lucien O."/>
            <person name="Lui A."/>
            <person name="Ma L.J."/>
            <person name="Mabbitt R."/>
            <person name="Macdonald J."/>
            <person name="Maclean C."/>
            <person name="Major J."/>
            <person name="Manning J."/>
            <person name="Marabella R."/>
            <person name="Maru K."/>
            <person name="Matthews C."/>
            <person name="Mauceli E."/>
            <person name="Mccarthy M."/>
            <person name="Mcdonough S."/>
            <person name="Mcghee T."/>
            <person name="Meldrim J."/>
            <person name="Meneus L."/>
            <person name="Mesirov J."/>
            <person name="Mihalev A."/>
            <person name="Mihova T."/>
            <person name="Mikkelsen T."/>
            <person name="Mlenga V."/>
            <person name="Moru K."/>
            <person name="Mozes J."/>
            <person name="Mulrain L."/>
            <person name="Munson G."/>
            <person name="Naylor J."/>
            <person name="Newes C."/>
            <person name="Nguyen C."/>
            <person name="Nguyen N."/>
            <person name="Nguyen T."/>
            <person name="Nicol R."/>
            <person name="Nielsen C."/>
            <person name="Nizzari M."/>
            <person name="Norbu C."/>
            <person name="Norbu N."/>
            <person name="O'donnell P."/>
            <person name="Okoawo O."/>
            <person name="O'leary S."/>
            <person name="Omotosho B."/>
            <person name="O'neill K."/>
            <person name="Osman S."/>
            <person name="Parker S."/>
            <person name="Perrin D."/>
            <person name="Phunkhang P."/>
            <person name="Piqani B."/>
            <person name="Purcell S."/>
            <person name="Rachupka T."/>
            <person name="Ramasamy U."/>
            <person name="Rameau R."/>
            <person name="Ray V."/>
            <person name="Raymond C."/>
            <person name="Retta R."/>
            <person name="Richardson S."/>
            <person name="Rise C."/>
            <person name="Rodriguez J."/>
            <person name="Rogers J."/>
            <person name="Rogov P."/>
            <person name="Rutman M."/>
            <person name="Schupbach R."/>
            <person name="Seaman C."/>
            <person name="Settipalli S."/>
            <person name="Sharpe T."/>
            <person name="Sheridan J."/>
            <person name="Sherpa N."/>
            <person name="Shi J."/>
            <person name="Smirnov S."/>
            <person name="Smith C."/>
            <person name="Sougnez C."/>
            <person name="Spencer B."/>
            <person name="Stalker J."/>
            <person name="Stange-thomann N."/>
            <person name="Stavropoulos S."/>
            <person name="Stetson K."/>
            <person name="Stone C."/>
            <person name="Stone S."/>
            <person name="Stubbs M."/>
            <person name="Talamas J."/>
            <person name="Tchuinga P."/>
            <person name="Tenzing P."/>
            <person name="Tesfaye S."/>
            <person name="Theodore J."/>
            <person name="Thoulutsang Y."/>
            <person name="Topham K."/>
            <person name="Towey S."/>
            <person name="Tsamla T."/>
            <person name="Tsomo N."/>
            <person name="Vallee D."/>
            <person name="Vassiliev H."/>
            <person name="Venkataraman V."/>
            <person name="Vinson J."/>
            <person name="Vo A."/>
            <person name="Wade C."/>
            <person name="Wang S."/>
            <person name="Wangchuk T."/>
            <person name="Wangdi T."/>
            <person name="Whittaker C."/>
            <person name="Wilkinson J."/>
            <person name="Wu Y."/>
            <person name="Wyman D."/>
            <person name="Yadav S."/>
            <person name="Yang S."/>
            <person name="Yang X."/>
            <person name="Yeager S."/>
            <person name="Yee E."/>
            <person name="Young G."/>
            <person name="Zainoun J."/>
            <person name="Zembeck L."/>
            <person name="Zimmer A."/>
            <person name="Zody M."/>
            <person name="Lander E."/>
        </authorList>
    </citation>
    <scope>NUCLEOTIDE SEQUENCE [LARGE SCALE GENOMIC DNA]</scope>
</reference>
<dbReference type="PROSITE" id="PS00237">
    <property type="entry name" value="G_PROTEIN_RECEP_F1_1"/>
    <property type="match status" value="1"/>
</dbReference>
<evidence type="ECO:0000256" key="4">
    <source>
        <dbReference type="ARBA" id="ARBA00022989"/>
    </source>
</evidence>
<dbReference type="Proteomes" id="UP000007875">
    <property type="component" value="Unassembled WGS sequence"/>
</dbReference>
<evidence type="ECO:0000256" key="5">
    <source>
        <dbReference type="ARBA" id="ARBA00023040"/>
    </source>
</evidence>
<keyword evidence="7 9" id="KW-0675">Receptor</keyword>
<keyword evidence="4 10" id="KW-1133">Transmembrane helix</keyword>
<evidence type="ECO:0000256" key="3">
    <source>
        <dbReference type="ARBA" id="ARBA00022692"/>
    </source>
</evidence>
<feature type="transmembrane region" description="Helical" evidence="10">
    <location>
        <begin position="69"/>
        <end position="91"/>
    </location>
</feature>
<evidence type="ECO:0000256" key="6">
    <source>
        <dbReference type="ARBA" id="ARBA00023136"/>
    </source>
</evidence>
<dbReference type="GO" id="GO:0007218">
    <property type="term" value="P:neuropeptide signaling pathway"/>
    <property type="evidence" value="ECO:0007669"/>
    <property type="project" value="TreeGrafter"/>
</dbReference>
<evidence type="ECO:0000256" key="8">
    <source>
        <dbReference type="ARBA" id="ARBA00023224"/>
    </source>
</evidence>
<feature type="domain" description="G-protein coupled receptors family 1 profile" evidence="11">
    <location>
        <begin position="2"/>
        <end position="154"/>
    </location>
</feature>
<dbReference type="GO" id="GO:0005886">
    <property type="term" value="C:plasma membrane"/>
    <property type="evidence" value="ECO:0007669"/>
    <property type="project" value="UniProtKB-SubCell"/>
</dbReference>
<evidence type="ECO:0000256" key="10">
    <source>
        <dbReference type="SAM" id="Phobius"/>
    </source>
</evidence>
<dbReference type="GO" id="GO:0004930">
    <property type="term" value="F:G protein-coupled receptor activity"/>
    <property type="evidence" value="ECO:0007669"/>
    <property type="project" value="UniProtKB-KW"/>
</dbReference>
<dbReference type="GO" id="GO:0043005">
    <property type="term" value="C:neuron projection"/>
    <property type="evidence" value="ECO:0007669"/>
    <property type="project" value="TreeGrafter"/>
</dbReference>
<accession>H2YHK7</accession>
<comment type="similarity">
    <text evidence="9">Belongs to the G-protein coupled receptor 1 family.</text>
</comment>
<dbReference type="PANTHER" id="PTHR24229:SF109">
    <property type="entry name" value="SOMATOSTATIN RECEPTOR TYPE 2-LIKE"/>
    <property type="match status" value="1"/>
</dbReference>
<evidence type="ECO:0000313" key="12">
    <source>
        <dbReference type="Ensembl" id="ENSCSAVP00000004806.1"/>
    </source>
</evidence>
<dbReference type="GeneTree" id="ENSGT01130000278323"/>
<dbReference type="InParanoid" id="H2YHK7"/>
<dbReference type="InterPro" id="IPR017452">
    <property type="entry name" value="GPCR_Rhodpsn_7TM"/>
</dbReference>
<keyword evidence="8 9" id="KW-0807">Transducer</keyword>
<reference evidence="12" key="2">
    <citation type="submission" date="2025-08" db="UniProtKB">
        <authorList>
            <consortium name="Ensembl"/>
        </authorList>
    </citation>
    <scope>IDENTIFICATION</scope>
</reference>
<feature type="transmembrane region" description="Helical" evidence="10">
    <location>
        <begin position="21"/>
        <end position="41"/>
    </location>
</feature>
<evidence type="ECO:0000256" key="1">
    <source>
        <dbReference type="ARBA" id="ARBA00004651"/>
    </source>
</evidence>
<dbReference type="STRING" id="51511.ENSCSAVP00000004806"/>
<dbReference type="SUPFAM" id="SSF81321">
    <property type="entry name" value="Family A G protein-coupled receptor-like"/>
    <property type="match status" value="1"/>
</dbReference>
<dbReference type="Ensembl" id="ENSCSAVT00000004874.1">
    <property type="protein sequence ID" value="ENSCSAVP00000004806.1"/>
    <property type="gene ID" value="ENSCSAVG00000002866.1"/>
</dbReference>
<dbReference type="eggNOG" id="KOG3656">
    <property type="taxonomic scope" value="Eukaryota"/>
</dbReference>
<keyword evidence="2" id="KW-1003">Cell membrane</keyword>